<keyword evidence="3" id="KW-1185">Reference proteome</keyword>
<dbReference type="EMBL" id="JABFAF010000007">
    <property type="protein sequence ID" value="MBA0859830.1"/>
    <property type="molecule type" value="Genomic_DNA"/>
</dbReference>
<accession>A0A7J9LM59</accession>
<feature type="region of interest" description="Disordered" evidence="1">
    <location>
        <begin position="115"/>
        <end position="151"/>
    </location>
</feature>
<dbReference type="OrthoDB" id="3800936at2759"/>
<proteinExistence type="predicted"/>
<dbReference type="AlphaFoldDB" id="A0A7J9LM59"/>
<sequence length="190" mass="20292">MRYGIRKFVKCLSPKNILTDMTVGQVLEVVLAKPQADKKTDAAYPYIAGLNPNHLQHPGYGGFTGTTYGSPSAGFGAATSFQQPVIYGRGPMPTNMAMVPMVLPDGRIGYVLQQPGVQMPTPRPRRVDRGNGPGGGAGRGGNSGGVEGNRSRRKQKLGFAFNSKGYIQAPLRTPCLKSIPCSFLCFVDMA</sequence>
<protein>
    <submittedName>
        <fullName evidence="2">Uncharacterized protein</fullName>
    </submittedName>
</protein>
<organism evidence="2 3">
    <name type="scientific">Gossypium schwendimanii</name>
    <name type="common">Cotton</name>
    <dbReference type="NCBI Taxonomy" id="34291"/>
    <lineage>
        <taxon>Eukaryota</taxon>
        <taxon>Viridiplantae</taxon>
        <taxon>Streptophyta</taxon>
        <taxon>Embryophyta</taxon>
        <taxon>Tracheophyta</taxon>
        <taxon>Spermatophyta</taxon>
        <taxon>Magnoliopsida</taxon>
        <taxon>eudicotyledons</taxon>
        <taxon>Gunneridae</taxon>
        <taxon>Pentapetalae</taxon>
        <taxon>rosids</taxon>
        <taxon>malvids</taxon>
        <taxon>Malvales</taxon>
        <taxon>Malvaceae</taxon>
        <taxon>Malvoideae</taxon>
        <taxon>Gossypium</taxon>
    </lineage>
</organism>
<evidence type="ECO:0000313" key="2">
    <source>
        <dbReference type="EMBL" id="MBA0859830.1"/>
    </source>
</evidence>
<comment type="caution">
    <text evidence="2">The sequence shown here is derived from an EMBL/GenBank/DDBJ whole genome shotgun (WGS) entry which is preliminary data.</text>
</comment>
<feature type="compositionally biased region" description="Gly residues" evidence="1">
    <location>
        <begin position="131"/>
        <end position="147"/>
    </location>
</feature>
<dbReference type="Proteomes" id="UP000593576">
    <property type="component" value="Unassembled WGS sequence"/>
</dbReference>
<evidence type="ECO:0000256" key="1">
    <source>
        <dbReference type="SAM" id="MobiDB-lite"/>
    </source>
</evidence>
<gene>
    <name evidence="2" type="ORF">Goshw_011208</name>
</gene>
<reference evidence="2 3" key="1">
    <citation type="journal article" date="2019" name="Genome Biol. Evol.">
        <title>Insights into the evolution of the New World diploid cottons (Gossypium, subgenus Houzingenia) based on genome sequencing.</title>
        <authorList>
            <person name="Grover C.E."/>
            <person name="Arick M.A. 2nd"/>
            <person name="Thrash A."/>
            <person name="Conover J.L."/>
            <person name="Sanders W.S."/>
            <person name="Peterson D.G."/>
            <person name="Frelichowski J.E."/>
            <person name="Scheffler J.A."/>
            <person name="Scheffler B.E."/>
            <person name="Wendel J.F."/>
        </authorList>
    </citation>
    <scope>NUCLEOTIDE SEQUENCE [LARGE SCALE GENOMIC DNA]</scope>
    <source>
        <strain evidence="2">1</strain>
        <tissue evidence="2">Leaf</tissue>
    </source>
</reference>
<name>A0A7J9LM59_GOSSC</name>
<evidence type="ECO:0000313" key="3">
    <source>
        <dbReference type="Proteomes" id="UP000593576"/>
    </source>
</evidence>